<proteinExistence type="inferred from homology"/>
<keyword evidence="3 7" id="KW-0547">Nucleotide-binding</keyword>
<feature type="binding site" evidence="7">
    <location>
        <begin position="5"/>
        <end position="12"/>
    </location>
    <ligand>
        <name>ATP</name>
        <dbReference type="ChEBI" id="CHEBI:30616"/>
    </ligand>
</feature>
<feature type="non-terminal residue" evidence="10">
    <location>
        <position position="1"/>
    </location>
</feature>
<evidence type="ECO:0000256" key="3">
    <source>
        <dbReference type="ARBA" id="ARBA00022741"/>
    </source>
</evidence>
<dbReference type="GO" id="GO:0008017">
    <property type="term" value="F:microtubule binding"/>
    <property type="evidence" value="ECO:0007669"/>
    <property type="project" value="InterPro"/>
</dbReference>
<feature type="region of interest" description="Disordered" evidence="8">
    <location>
        <begin position="1"/>
        <end position="23"/>
    </location>
</feature>
<dbReference type="GeneID" id="9685575"/>
<comment type="similarity">
    <text evidence="7">Belongs to the TRAFAC class myosin-kinesin ATPase superfamily. Kinesin family.</text>
</comment>
<protein>
    <submittedName>
        <fullName evidence="10">Predicted protein</fullName>
    </submittedName>
</protein>
<dbReference type="SMART" id="SM00129">
    <property type="entry name" value="KISc"/>
    <property type="match status" value="1"/>
</dbReference>
<dbReference type="InterPro" id="IPR001752">
    <property type="entry name" value="Kinesin_motor_dom"/>
</dbReference>
<name>C1MW17_MICPC</name>
<gene>
    <name evidence="10" type="ORF">MICPUCDRAFT_8437</name>
</gene>
<dbReference type="EMBL" id="GG663741">
    <property type="protein sequence ID" value="EEH56089.1"/>
    <property type="molecule type" value="Genomic_DNA"/>
</dbReference>
<reference evidence="10 11" key="1">
    <citation type="journal article" date="2009" name="Science">
        <title>Green evolution and dynamic adaptations revealed by genomes of the marine picoeukaryotes Micromonas.</title>
        <authorList>
            <person name="Worden A.Z."/>
            <person name="Lee J.H."/>
            <person name="Mock T."/>
            <person name="Rouze P."/>
            <person name="Simmons M.P."/>
            <person name="Aerts A.L."/>
            <person name="Allen A.E."/>
            <person name="Cuvelier M.L."/>
            <person name="Derelle E."/>
            <person name="Everett M.V."/>
            <person name="Foulon E."/>
            <person name="Grimwood J."/>
            <person name="Gundlach H."/>
            <person name="Henrissat B."/>
            <person name="Napoli C."/>
            <person name="McDonald S.M."/>
            <person name="Parker M.S."/>
            <person name="Rombauts S."/>
            <person name="Salamov A."/>
            <person name="Von Dassow P."/>
            <person name="Badger J.H."/>
            <person name="Coutinho P.M."/>
            <person name="Demir E."/>
            <person name="Dubchak I."/>
            <person name="Gentemann C."/>
            <person name="Eikrem W."/>
            <person name="Gready J.E."/>
            <person name="John U."/>
            <person name="Lanier W."/>
            <person name="Lindquist E.A."/>
            <person name="Lucas S."/>
            <person name="Mayer K.F."/>
            <person name="Moreau H."/>
            <person name="Not F."/>
            <person name="Otillar R."/>
            <person name="Panaud O."/>
            <person name="Pangilinan J."/>
            <person name="Paulsen I."/>
            <person name="Piegu B."/>
            <person name="Poliakov A."/>
            <person name="Robbens S."/>
            <person name="Schmutz J."/>
            <person name="Toulza E."/>
            <person name="Wyss T."/>
            <person name="Zelensky A."/>
            <person name="Zhou K."/>
            <person name="Armbrust E.V."/>
            <person name="Bhattacharya D."/>
            <person name="Goodenough U.W."/>
            <person name="Van de Peer Y."/>
            <person name="Grigoriev I.V."/>
        </authorList>
    </citation>
    <scope>NUCLEOTIDE SEQUENCE [LARGE SCALE GENOMIC DNA]</scope>
    <source>
        <strain evidence="10 11">CCMP1545</strain>
    </source>
</reference>
<dbReference type="PROSITE" id="PS50067">
    <property type="entry name" value="KINESIN_MOTOR_2"/>
    <property type="match status" value="1"/>
</dbReference>
<evidence type="ECO:0000256" key="5">
    <source>
        <dbReference type="ARBA" id="ARBA00023054"/>
    </source>
</evidence>
<dbReference type="GO" id="GO:0007018">
    <property type="term" value="P:microtubule-based movement"/>
    <property type="evidence" value="ECO:0007669"/>
    <property type="project" value="InterPro"/>
</dbReference>
<dbReference type="STRING" id="564608.C1MW17"/>
<evidence type="ECO:0000259" key="9">
    <source>
        <dbReference type="PROSITE" id="PS50067"/>
    </source>
</evidence>
<sequence>VMAYGQTSSGKTHTMSGVPSDPGVMQRAVEDIFERVERDRDVRRYDVRCSYMEIYNEDVRDLLRDNNNGGAAAAANAPNNARDGGGGVKLVVGSSGLTRVRGLEERVVTRASEVIDIVEQGAARRATNKTSMNASSSRSHAVLRI</sequence>
<dbReference type="PANTHER" id="PTHR47969:SF15">
    <property type="entry name" value="CHROMOSOME-ASSOCIATED KINESIN KIF4A-RELATED"/>
    <property type="match status" value="1"/>
</dbReference>
<feature type="compositionally biased region" description="Polar residues" evidence="8">
    <location>
        <begin position="128"/>
        <end position="139"/>
    </location>
</feature>
<dbReference type="GO" id="GO:0051231">
    <property type="term" value="P:spindle elongation"/>
    <property type="evidence" value="ECO:0007669"/>
    <property type="project" value="TreeGrafter"/>
</dbReference>
<dbReference type="eggNOG" id="KOG0242">
    <property type="taxonomic scope" value="Eukaryota"/>
</dbReference>
<keyword evidence="4 7" id="KW-0067">ATP-binding</keyword>
<dbReference type="SUPFAM" id="SSF52540">
    <property type="entry name" value="P-loop containing nucleoside triphosphate hydrolases"/>
    <property type="match status" value="1"/>
</dbReference>
<dbReference type="GO" id="GO:0005875">
    <property type="term" value="C:microtubule associated complex"/>
    <property type="evidence" value="ECO:0007669"/>
    <property type="project" value="TreeGrafter"/>
</dbReference>
<keyword evidence="2" id="KW-0963">Cytoplasm</keyword>
<evidence type="ECO:0000256" key="1">
    <source>
        <dbReference type="ARBA" id="ARBA00004496"/>
    </source>
</evidence>
<feature type="domain" description="Kinesin motor" evidence="9">
    <location>
        <begin position="1"/>
        <end position="145"/>
    </location>
</feature>
<comment type="subcellular location">
    <subcellularLocation>
        <location evidence="1">Cytoplasm</location>
    </subcellularLocation>
</comment>
<dbReference type="InterPro" id="IPR027640">
    <property type="entry name" value="Kinesin-like_fam"/>
</dbReference>
<evidence type="ECO:0000256" key="2">
    <source>
        <dbReference type="ARBA" id="ARBA00022490"/>
    </source>
</evidence>
<dbReference type="GO" id="GO:0007052">
    <property type="term" value="P:mitotic spindle organization"/>
    <property type="evidence" value="ECO:0007669"/>
    <property type="project" value="TreeGrafter"/>
</dbReference>
<feature type="non-terminal residue" evidence="10">
    <location>
        <position position="145"/>
    </location>
</feature>
<dbReference type="KEGG" id="mpp:MICPUCDRAFT_8437"/>
<dbReference type="GO" id="GO:0005737">
    <property type="term" value="C:cytoplasm"/>
    <property type="evidence" value="ECO:0007669"/>
    <property type="project" value="UniProtKB-SubCell"/>
</dbReference>
<dbReference type="AlphaFoldDB" id="C1MW17"/>
<evidence type="ECO:0000256" key="6">
    <source>
        <dbReference type="ARBA" id="ARBA00023175"/>
    </source>
</evidence>
<dbReference type="OMA" id="NETVFAY"/>
<evidence type="ECO:0000313" key="10">
    <source>
        <dbReference type="EMBL" id="EEH56089.1"/>
    </source>
</evidence>
<keyword evidence="11" id="KW-1185">Reference proteome</keyword>
<keyword evidence="6 7" id="KW-0505">Motor protein</keyword>
<feature type="compositionally biased region" description="Polar residues" evidence="8">
    <location>
        <begin position="1"/>
        <end position="17"/>
    </location>
</feature>
<dbReference type="GO" id="GO:0005524">
    <property type="term" value="F:ATP binding"/>
    <property type="evidence" value="ECO:0007669"/>
    <property type="project" value="UniProtKB-UniRule"/>
</dbReference>
<dbReference type="Gene3D" id="3.40.850.10">
    <property type="entry name" value="Kinesin motor domain"/>
    <property type="match status" value="1"/>
</dbReference>
<dbReference type="GO" id="GO:0003777">
    <property type="term" value="F:microtubule motor activity"/>
    <property type="evidence" value="ECO:0007669"/>
    <property type="project" value="InterPro"/>
</dbReference>
<dbReference type="PANTHER" id="PTHR47969">
    <property type="entry name" value="CHROMOSOME-ASSOCIATED KINESIN KIF4A-RELATED"/>
    <property type="match status" value="1"/>
</dbReference>
<dbReference type="RefSeq" id="XP_003060137.1">
    <property type="nucleotide sequence ID" value="XM_003060091.1"/>
</dbReference>
<evidence type="ECO:0000256" key="7">
    <source>
        <dbReference type="PROSITE-ProRule" id="PRU00283"/>
    </source>
</evidence>
<dbReference type="Proteomes" id="UP000001876">
    <property type="component" value="Unassembled WGS sequence"/>
</dbReference>
<evidence type="ECO:0000256" key="8">
    <source>
        <dbReference type="SAM" id="MobiDB-lite"/>
    </source>
</evidence>
<dbReference type="OrthoDB" id="782632at2759"/>
<evidence type="ECO:0000313" key="11">
    <source>
        <dbReference type="Proteomes" id="UP000001876"/>
    </source>
</evidence>
<accession>C1MW17</accession>
<feature type="region of interest" description="Disordered" evidence="8">
    <location>
        <begin position="126"/>
        <end position="145"/>
    </location>
</feature>
<evidence type="ECO:0000256" key="4">
    <source>
        <dbReference type="ARBA" id="ARBA00022840"/>
    </source>
</evidence>
<dbReference type="InterPro" id="IPR036961">
    <property type="entry name" value="Kinesin_motor_dom_sf"/>
</dbReference>
<organism evidence="11">
    <name type="scientific">Micromonas pusilla (strain CCMP1545)</name>
    <name type="common">Picoplanktonic green alga</name>
    <dbReference type="NCBI Taxonomy" id="564608"/>
    <lineage>
        <taxon>Eukaryota</taxon>
        <taxon>Viridiplantae</taxon>
        <taxon>Chlorophyta</taxon>
        <taxon>Mamiellophyceae</taxon>
        <taxon>Mamiellales</taxon>
        <taxon>Mamiellaceae</taxon>
        <taxon>Micromonas</taxon>
    </lineage>
</organism>
<dbReference type="Pfam" id="PF00225">
    <property type="entry name" value="Kinesin"/>
    <property type="match status" value="1"/>
</dbReference>
<dbReference type="InterPro" id="IPR027417">
    <property type="entry name" value="P-loop_NTPase"/>
</dbReference>
<keyword evidence="5" id="KW-0175">Coiled coil</keyword>